<dbReference type="EMBL" id="BARS01047344">
    <property type="protein sequence ID" value="GAG39017.1"/>
    <property type="molecule type" value="Genomic_DNA"/>
</dbReference>
<name>X0XUV3_9ZZZZ</name>
<dbReference type="AlphaFoldDB" id="X0XUV3"/>
<feature type="non-terminal residue" evidence="1">
    <location>
        <position position="1"/>
    </location>
</feature>
<protein>
    <submittedName>
        <fullName evidence="1">Uncharacterized protein</fullName>
    </submittedName>
</protein>
<organism evidence="1">
    <name type="scientific">marine sediment metagenome</name>
    <dbReference type="NCBI Taxonomy" id="412755"/>
    <lineage>
        <taxon>unclassified sequences</taxon>
        <taxon>metagenomes</taxon>
        <taxon>ecological metagenomes</taxon>
    </lineage>
</organism>
<evidence type="ECO:0000313" key="1">
    <source>
        <dbReference type="EMBL" id="GAG39017.1"/>
    </source>
</evidence>
<reference evidence="1" key="1">
    <citation type="journal article" date="2014" name="Front. Microbiol.">
        <title>High frequency of phylogenetically diverse reductive dehalogenase-homologous genes in deep subseafloor sedimentary metagenomes.</title>
        <authorList>
            <person name="Kawai M."/>
            <person name="Futagami T."/>
            <person name="Toyoda A."/>
            <person name="Takaki Y."/>
            <person name="Nishi S."/>
            <person name="Hori S."/>
            <person name="Arai W."/>
            <person name="Tsubouchi T."/>
            <person name="Morono Y."/>
            <person name="Uchiyama I."/>
            <person name="Ito T."/>
            <person name="Fujiyama A."/>
            <person name="Inagaki F."/>
            <person name="Takami H."/>
        </authorList>
    </citation>
    <scope>NUCLEOTIDE SEQUENCE</scope>
    <source>
        <strain evidence="1">Expedition CK06-06</strain>
    </source>
</reference>
<comment type="caution">
    <text evidence="1">The sequence shown here is derived from an EMBL/GenBank/DDBJ whole genome shotgun (WGS) entry which is preliminary data.</text>
</comment>
<sequence length="136" mass="15769">CQRPLTHKWGSGQVLERISRQLGRPDVAFGKTDGIPDSILAIDKNTGYEWNCLPFLDNNFEFGYWDPPYDHLYKKEGQEIWRVCKRLAILHTYIWPRAWLIGGSREAMIAITMGPMKQIRCLQVFIKGNEVDGDKE</sequence>
<proteinExistence type="predicted"/>
<accession>X0XUV3</accession>
<gene>
    <name evidence="1" type="ORF">S01H1_71127</name>
</gene>